<organism evidence="1 2">
    <name type="scientific">Lasius niger</name>
    <name type="common">Black garden ant</name>
    <dbReference type="NCBI Taxonomy" id="67767"/>
    <lineage>
        <taxon>Eukaryota</taxon>
        <taxon>Metazoa</taxon>
        <taxon>Ecdysozoa</taxon>
        <taxon>Arthropoda</taxon>
        <taxon>Hexapoda</taxon>
        <taxon>Insecta</taxon>
        <taxon>Pterygota</taxon>
        <taxon>Neoptera</taxon>
        <taxon>Endopterygota</taxon>
        <taxon>Hymenoptera</taxon>
        <taxon>Apocrita</taxon>
        <taxon>Aculeata</taxon>
        <taxon>Formicoidea</taxon>
        <taxon>Formicidae</taxon>
        <taxon>Formicinae</taxon>
        <taxon>Lasius</taxon>
        <taxon>Lasius</taxon>
    </lineage>
</organism>
<dbReference type="OrthoDB" id="2148418at2759"/>
<dbReference type="InterPro" id="IPR016024">
    <property type="entry name" value="ARM-type_fold"/>
</dbReference>
<dbReference type="AlphaFoldDB" id="A0A0J7L6X6"/>
<dbReference type="SUPFAM" id="SSF48371">
    <property type="entry name" value="ARM repeat"/>
    <property type="match status" value="1"/>
</dbReference>
<keyword evidence="2" id="KW-1185">Reference proteome</keyword>
<dbReference type="PaxDb" id="67767-A0A0J7L6X6"/>
<dbReference type="EMBL" id="LBMM01000342">
    <property type="protein sequence ID" value="KMR00153.1"/>
    <property type="molecule type" value="Genomic_DNA"/>
</dbReference>
<protein>
    <submittedName>
        <fullName evidence="1">Protein abnormal spindle</fullName>
    </submittedName>
</protein>
<accession>A0A0J7L6X6</accession>
<gene>
    <name evidence="1" type="ORF">RF55_1052</name>
</gene>
<proteinExistence type="predicted"/>
<dbReference type="STRING" id="67767.A0A0J7L6X6"/>
<sequence length="305" mass="36095">MPSWKCSEERKCFLHLRAATICLQIWWRNVRETRKKKLRKPMVIRLQRRWRTVLLMKTQRDQYRNLRNAALIIQRRWRAMKIGNECGEAMHFQDVTKLANSESVYWKTIIINLRNCDNVEVLDTCLNSLDIITKLSPTVCIILCELNLGDDIYKTIEQNNRSQPWMQVCLRACSILITLTKHDYARRYTIKNKYALALMKLLNGSLKNKEVFLHCATLIWLLSQNEDYSKAMVTCPQINWHIKTTKNQRKILKDDKVTKLKKLKDVEKLYPSCEPDRRNTQKPRIFTDMSIAIAACQKNLNYVNS</sequence>
<reference evidence="1 2" key="1">
    <citation type="submission" date="2015-04" db="EMBL/GenBank/DDBJ databases">
        <title>Lasius niger genome sequencing.</title>
        <authorList>
            <person name="Konorov E.A."/>
            <person name="Nikitin M.A."/>
            <person name="Kirill M.V."/>
            <person name="Chang P."/>
        </authorList>
    </citation>
    <scope>NUCLEOTIDE SEQUENCE [LARGE SCALE GENOMIC DNA]</scope>
    <source>
        <tissue evidence="1">Whole</tissue>
    </source>
</reference>
<comment type="caution">
    <text evidence="1">The sequence shown here is derived from an EMBL/GenBank/DDBJ whole genome shotgun (WGS) entry which is preliminary data.</text>
</comment>
<evidence type="ECO:0000313" key="1">
    <source>
        <dbReference type="EMBL" id="KMR00153.1"/>
    </source>
</evidence>
<evidence type="ECO:0000313" key="2">
    <source>
        <dbReference type="Proteomes" id="UP000036403"/>
    </source>
</evidence>
<dbReference type="Proteomes" id="UP000036403">
    <property type="component" value="Unassembled WGS sequence"/>
</dbReference>
<name>A0A0J7L6X6_LASNI</name>